<keyword evidence="3" id="KW-0804">Transcription</keyword>
<feature type="region of interest" description="Disordered" evidence="4">
    <location>
        <begin position="141"/>
        <end position="162"/>
    </location>
</feature>
<dbReference type="PANTHER" id="PTHR42756">
    <property type="entry name" value="TRANSCRIPTIONAL REGULATOR, MARR"/>
    <property type="match status" value="1"/>
</dbReference>
<dbReference type="Proteomes" id="UP000823891">
    <property type="component" value="Unassembled WGS sequence"/>
</dbReference>
<evidence type="ECO:0000313" key="6">
    <source>
        <dbReference type="EMBL" id="HJC23635.1"/>
    </source>
</evidence>
<dbReference type="Gene3D" id="1.10.10.10">
    <property type="entry name" value="Winged helix-like DNA-binding domain superfamily/Winged helix DNA-binding domain"/>
    <property type="match status" value="1"/>
</dbReference>
<dbReference type="InterPro" id="IPR036388">
    <property type="entry name" value="WH-like_DNA-bd_sf"/>
</dbReference>
<dbReference type="GO" id="GO:0003700">
    <property type="term" value="F:DNA-binding transcription factor activity"/>
    <property type="evidence" value="ECO:0007669"/>
    <property type="project" value="InterPro"/>
</dbReference>
<name>A0A9D2NGN7_9FIRM</name>
<organism evidence="6 7">
    <name type="scientific">Candidatus Eisenbergiella merdavium</name>
    <dbReference type="NCBI Taxonomy" id="2838551"/>
    <lineage>
        <taxon>Bacteria</taxon>
        <taxon>Bacillati</taxon>
        <taxon>Bacillota</taxon>
        <taxon>Clostridia</taxon>
        <taxon>Lachnospirales</taxon>
        <taxon>Lachnospiraceae</taxon>
        <taxon>Eisenbergiella</taxon>
    </lineage>
</organism>
<evidence type="ECO:0000256" key="2">
    <source>
        <dbReference type="ARBA" id="ARBA00023125"/>
    </source>
</evidence>
<evidence type="ECO:0000256" key="4">
    <source>
        <dbReference type="SAM" id="MobiDB-lite"/>
    </source>
</evidence>
<evidence type="ECO:0000256" key="1">
    <source>
        <dbReference type="ARBA" id="ARBA00023015"/>
    </source>
</evidence>
<dbReference type="SMART" id="SM00347">
    <property type="entry name" value="HTH_MARR"/>
    <property type="match status" value="1"/>
</dbReference>
<protein>
    <submittedName>
        <fullName evidence="6">MarR family transcriptional regulator</fullName>
    </submittedName>
</protein>
<sequence>MDRKWVMRDTIALLGKTEGLFHRYLERVVSHTGVFPTQHRLLMELDRNHACSQMELAGKFGVSAAAIAVSLKKLEKGGYIERQTDRLDSRVNHVRITEKGKAVVSRSLLLFAETDELFFEGFSDGELEQFAGFLRRAKENMERAEQKMDKTEKTEKKEGMKE</sequence>
<keyword evidence="1" id="KW-0805">Transcription regulation</keyword>
<evidence type="ECO:0000259" key="5">
    <source>
        <dbReference type="PROSITE" id="PS50995"/>
    </source>
</evidence>
<dbReference type="PROSITE" id="PS50995">
    <property type="entry name" value="HTH_MARR_2"/>
    <property type="match status" value="1"/>
</dbReference>
<proteinExistence type="predicted"/>
<dbReference type="GO" id="GO:0003677">
    <property type="term" value="F:DNA binding"/>
    <property type="evidence" value="ECO:0007669"/>
    <property type="project" value="UniProtKB-KW"/>
</dbReference>
<accession>A0A9D2NGN7</accession>
<dbReference type="InterPro" id="IPR036390">
    <property type="entry name" value="WH_DNA-bd_sf"/>
</dbReference>
<dbReference type="PRINTS" id="PR00598">
    <property type="entry name" value="HTHMARR"/>
</dbReference>
<dbReference type="InterPro" id="IPR000835">
    <property type="entry name" value="HTH_MarR-typ"/>
</dbReference>
<gene>
    <name evidence="6" type="ORF">H9761_08035</name>
</gene>
<dbReference type="AlphaFoldDB" id="A0A9D2NGN7"/>
<reference evidence="6" key="2">
    <citation type="submission" date="2021-04" db="EMBL/GenBank/DDBJ databases">
        <authorList>
            <person name="Gilroy R."/>
        </authorList>
    </citation>
    <scope>NUCLEOTIDE SEQUENCE</scope>
    <source>
        <strain evidence="6">USAMLcec2-132</strain>
    </source>
</reference>
<dbReference type="Pfam" id="PF12802">
    <property type="entry name" value="MarR_2"/>
    <property type="match status" value="1"/>
</dbReference>
<dbReference type="PANTHER" id="PTHR42756:SF1">
    <property type="entry name" value="TRANSCRIPTIONAL REPRESSOR OF EMRAB OPERON"/>
    <property type="match status" value="1"/>
</dbReference>
<keyword evidence="2" id="KW-0238">DNA-binding</keyword>
<dbReference type="SUPFAM" id="SSF46785">
    <property type="entry name" value="Winged helix' DNA-binding domain"/>
    <property type="match status" value="1"/>
</dbReference>
<evidence type="ECO:0000313" key="7">
    <source>
        <dbReference type="Proteomes" id="UP000823891"/>
    </source>
</evidence>
<reference evidence="6" key="1">
    <citation type="journal article" date="2021" name="PeerJ">
        <title>Extensive microbial diversity within the chicken gut microbiome revealed by metagenomics and culture.</title>
        <authorList>
            <person name="Gilroy R."/>
            <person name="Ravi A."/>
            <person name="Getino M."/>
            <person name="Pursley I."/>
            <person name="Horton D.L."/>
            <person name="Alikhan N.F."/>
            <person name="Baker D."/>
            <person name="Gharbi K."/>
            <person name="Hall N."/>
            <person name="Watson M."/>
            <person name="Adriaenssens E.M."/>
            <person name="Foster-Nyarko E."/>
            <person name="Jarju S."/>
            <person name="Secka A."/>
            <person name="Antonio M."/>
            <person name="Oren A."/>
            <person name="Chaudhuri R.R."/>
            <person name="La Ragione R."/>
            <person name="Hildebrand F."/>
            <person name="Pallen M.J."/>
        </authorList>
    </citation>
    <scope>NUCLEOTIDE SEQUENCE</scope>
    <source>
        <strain evidence="6">USAMLcec2-132</strain>
    </source>
</reference>
<dbReference type="InterPro" id="IPR011991">
    <property type="entry name" value="ArsR-like_HTH"/>
</dbReference>
<dbReference type="CDD" id="cd00090">
    <property type="entry name" value="HTH_ARSR"/>
    <property type="match status" value="1"/>
</dbReference>
<dbReference type="EMBL" id="DWWS01000027">
    <property type="protein sequence ID" value="HJC23635.1"/>
    <property type="molecule type" value="Genomic_DNA"/>
</dbReference>
<comment type="caution">
    <text evidence="6">The sequence shown here is derived from an EMBL/GenBank/DDBJ whole genome shotgun (WGS) entry which is preliminary data.</text>
</comment>
<feature type="domain" description="HTH marR-type" evidence="5">
    <location>
        <begin position="1"/>
        <end position="139"/>
    </location>
</feature>
<evidence type="ECO:0000256" key="3">
    <source>
        <dbReference type="ARBA" id="ARBA00023163"/>
    </source>
</evidence>